<sequence length="150" mass="17526">MGSSFIKGKRSITRKGFSAKTQLEKILEFFPTVNILRSGGNFFEIEMKVKPSFLGKDYDIKLTFDRQKGVQVYVINEVLRVARNRSKLPHVYSHNEQRLCLYSPSKGEWTKEKLIASTIIPWISKWLFFYEIWLIDGEWLGGGHDEYSLK</sequence>
<feature type="domain" description="Type II CBASS E2 protein" evidence="1">
    <location>
        <begin position="22"/>
        <end position="144"/>
    </location>
</feature>
<comment type="caution">
    <text evidence="2">The sequence shown here is derived from an EMBL/GenBank/DDBJ whole genome shotgun (WGS) entry which is preliminary data.</text>
</comment>
<evidence type="ECO:0000313" key="2">
    <source>
        <dbReference type="EMBL" id="TBX68807.1"/>
    </source>
</evidence>
<proteinExistence type="predicted"/>
<keyword evidence="3" id="KW-1185">Reference proteome</keyword>
<organism evidence="2 3">
    <name type="scientific">Flavobacterium silvisoli</name>
    <dbReference type="NCBI Taxonomy" id="2529433"/>
    <lineage>
        <taxon>Bacteria</taxon>
        <taxon>Pseudomonadati</taxon>
        <taxon>Bacteroidota</taxon>
        <taxon>Flavobacteriia</taxon>
        <taxon>Flavobacteriales</taxon>
        <taxon>Flavobacteriaceae</taxon>
        <taxon>Flavobacterium</taxon>
    </lineage>
</organism>
<dbReference type="Pfam" id="PF26395">
    <property type="entry name" value="E2-CBASS"/>
    <property type="match status" value="1"/>
</dbReference>
<accession>A0A4Q9YYP2</accession>
<reference evidence="2 3" key="1">
    <citation type="submission" date="2019-02" db="EMBL/GenBank/DDBJ databases">
        <title>Flavobacterium sp. RD-2-33 isolated from forest soil.</title>
        <authorList>
            <person name="Chaudhary D.K."/>
        </authorList>
    </citation>
    <scope>NUCLEOTIDE SEQUENCE [LARGE SCALE GENOMIC DNA]</scope>
    <source>
        <strain evidence="2 3">RD-2-33</strain>
    </source>
</reference>
<evidence type="ECO:0000259" key="1">
    <source>
        <dbReference type="Pfam" id="PF26395"/>
    </source>
</evidence>
<evidence type="ECO:0000313" key="3">
    <source>
        <dbReference type="Proteomes" id="UP000293300"/>
    </source>
</evidence>
<dbReference type="AlphaFoldDB" id="A0A4Q9YYP2"/>
<protein>
    <recommendedName>
        <fullName evidence="1">Type II CBASS E2 protein domain-containing protein</fullName>
    </recommendedName>
</protein>
<dbReference type="InterPro" id="IPR058588">
    <property type="entry name" value="E2-CBASS"/>
</dbReference>
<dbReference type="OrthoDB" id="4736406at2"/>
<name>A0A4Q9YYP2_9FLAO</name>
<dbReference type="Proteomes" id="UP000293300">
    <property type="component" value="Unassembled WGS sequence"/>
</dbReference>
<gene>
    <name evidence="2" type="ORF">EZL74_07990</name>
</gene>
<dbReference type="EMBL" id="SJPE01000008">
    <property type="protein sequence ID" value="TBX68807.1"/>
    <property type="molecule type" value="Genomic_DNA"/>
</dbReference>